<proteinExistence type="predicted"/>
<dbReference type="EMBL" id="JBHMQV010000001">
    <property type="protein sequence ID" value="MFC0842204.1"/>
    <property type="molecule type" value="Genomic_DNA"/>
</dbReference>
<dbReference type="Proteomes" id="UP001589887">
    <property type="component" value="Unassembled WGS sequence"/>
</dbReference>
<evidence type="ECO:0000256" key="1">
    <source>
        <dbReference type="SAM" id="SignalP"/>
    </source>
</evidence>
<keyword evidence="1" id="KW-0732">Signal</keyword>
<dbReference type="RefSeq" id="WP_371648117.1">
    <property type="nucleotide sequence ID" value="NZ_JBHMQV010000001.1"/>
</dbReference>
<feature type="chain" id="PRO_5046830570" evidence="1">
    <location>
        <begin position="29"/>
        <end position="173"/>
    </location>
</feature>
<dbReference type="InterPro" id="IPR035992">
    <property type="entry name" value="Ricin_B-like_lectins"/>
</dbReference>
<accession>A0ABV6T8T4</accession>
<dbReference type="SUPFAM" id="SSF50370">
    <property type="entry name" value="Ricin B-like lectins"/>
    <property type="match status" value="1"/>
</dbReference>
<evidence type="ECO:0000259" key="2">
    <source>
        <dbReference type="SMART" id="SM00458"/>
    </source>
</evidence>
<dbReference type="Gene3D" id="2.80.10.50">
    <property type="match status" value="2"/>
</dbReference>
<evidence type="ECO:0000313" key="3">
    <source>
        <dbReference type="EMBL" id="MFC0842204.1"/>
    </source>
</evidence>
<feature type="domain" description="Ricin B lectin" evidence="2">
    <location>
        <begin position="38"/>
        <end position="172"/>
    </location>
</feature>
<evidence type="ECO:0000313" key="4">
    <source>
        <dbReference type="Proteomes" id="UP001589887"/>
    </source>
</evidence>
<dbReference type="SMART" id="SM00458">
    <property type="entry name" value="RICIN"/>
    <property type="match status" value="1"/>
</dbReference>
<gene>
    <name evidence="3" type="ORF">ACFH04_00390</name>
</gene>
<dbReference type="CDD" id="cd00161">
    <property type="entry name" value="beta-trefoil_Ricin-like"/>
    <property type="match status" value="1"/>
</dbReference>
<keyword evidence="4" id="KW-1185">Reference proteome</keyword>
<comment type="caution">
    <text evidence="3">The sequence shown here is derived from an EMBL/GenBank/DDBJ whole genome shotgun (WGS) entry which is preliminary data.</text>
</comment>
<sequence>MRTRALRAAATAALLLGFALPGVSSAHAEASGGEIPGMPLMNIPPSGPHKCATPQGNSTANGTRITLWDCTGSDAQVWRWSGDRIVHEQSGKCLTPEGDRIYSNGAVLTLWPCTGAESQDFDQSELDFFRNIKTSHSNKCLTNYGGNFGNGTWVTLWTCAGGDPAEQNWHLEL</sequence>
<dbReference type="Pfam" id="PF00652">
    <property type="entry name" value="Ricin_B_lectin"/>
    <property type="match status" value="1"/>
</dbReference>
<reference evidence="3 4" key="1">
    <citation type="submission" date="2024-09" db="EMBL/GenBank/DDBJ databases">
        <authorList>
            <person name="Sun Q."/>
            <person name="Mori K."/>
        </authorList>
    </citation>
    <scope>NUCLEOTIDE SEQUENCE [LARGE SCALE GENOMIC DNA]</scope>
    <source>
        <strain evidence="3 4">JCM 4557</strain>
    </source>
</reference>
<dbReference type="PROSITE" id="PS50231">
    <property type="entry name" value="RICIN_B_LECTIN"/>
    <property type="match status" value="1"/>
</dbReference>
<feature type="signal peptide" evidence="1">
    <location>
        <begin position="1"/>
        <end position="28"/>
    </location>
</feature>
<name>A0ABV6T8T4_9ACTN</name>
<dbReference type="InterPro" id="IPR000772">
    <property type="entry name" value="Ricin_B_lectin"/>
</dbReference>
<protein>
    <submittedName>
        <fullName evidence="3">RICIN domain-containing protein</fullName>
    </submittedName>
</protein>
<organism evidence="3 4">
    <name type="scientific">Streptomyces noboritoensis</name>
    <dbReference type="NCBI Taxonomy" id="67337"/>
    <lineage>
        <taxon>Bacteria</taxon>
        <taxon>Bacillati</taxon>
        <taxon>Actinomycetota</taxon>
        <taxon>Actinomycetes</taxon>
        <taxon>Kitasatosporales</taxon>
        <taxon>Streptomycetaceae</taxon>
        <taxon>Streptomyces</taxon>
    </lineage>
</organism>